<name>A0ABS7C8J3_9BACL</name>
<keyword evidence="2" id="KW-0813">Transport</keyword>
<comment type="caution">
    <text evidence="4">The sequence shown here is derived from an EMBL/GenBank/DDBJ whole genome shotgun (WGS) entry which is preliminary data.</text>
</comment>
<evidence type="ECO:0000259" key="3">
    <source>
        <dbReference type="Pfam" id="PF00005"/>
    </source>
</evidence>
<gene>
    <name evidence="4" type="ORF">K0U00_24740</name>
</gene>
<dbReference type="InterPro" id="IPR027417">
    <property type="entry name" value="P-loop_NTPase"/>
</dbReference>
<sequence length="54" mass="5691">MHLMPLTIHNMSVAYQKKPVLRSISFEVTEGSLIGIVGPNGAGKSTLIKAALGL</sequence>
<comment type="similarity">
    <text evidence="1">Belongs to the ABC transporter superfamily.</text>
</comment>
<dbReference type="InterPro" id="IPR003439">
    <property type="entry name" value="ABC_transporter-like_ATP-bd"/>
</dbReference>
<evidence type="ECO:0000313" key="5">
    <source>
        <dbReference type="Proteomes" id="UP001519887"/>
    </source>
</evidence>
<keyword evidence="4" id="KW-0067">ATP-binding</keyword>
<dbReference type="PANTHER" id="PTHR42734">
    <property type="entry name" value="METAL TRANSPORT SYSTEM ATP-BINDING PROTEIN TM_0124-RELATED"/>
    <property type="match status" value="1"/>
</dbReference>
<evidence type="ECO:0000256" key="2">
    <source>
        <dbReference type="ARBA" id="ARBA00022448"/>
    </source>
</evidence>
<accession>A0ABS7C8J3</accession>
<keyword evidence="5" id="KW-1185">Reference proteome</keyword>
<organism evidence="4 5">
    <name type="scientific">Paenibacillus sepulcri</name>
    <dbReference type="NCBI Taxonomy" id="359917"/>
    <lineage>
        <taxon>Bacteria</taxon>
        <taxon>Bacillati</taxon>
        <taxon>Bacillota</taxon>
        <taxon>Bacilli</taxon>
        <taxon>Bacillales</taxon>
        <taxon>Paenibacillaceae</taxon>
        <taxon>Paenibacillus</taxon>
    </lineage>
</organism>
<dbReference type="EMBL" id="JAHZIK010000794">
    <property type="protein sequence ID" value="MBW7457252.1"/>
    <property type="molecule type" value="Genomic_DNA"/>
</dbReference>
<protein>
    <submittedName>
        <fullName evidence="4">ATP-binding cassette domain-containing protein</fullName>
    </submittedName>
</protein>
<dbReference type="Pfam" id="PF00005">
    <property type="entry name" value="ABC_tran"/>
    <property type="match status" value="1"/>
</dbReference>
<proteinExistence type="inferred from homology"/>
<reference evidence="4 5" key="1">
    <citation type="submission" date="2021-07" db="EMBL/GenBank/DDBJ databases">
        <title>Paenibacillus radiodurans sp. nov., isolated from the southeastern edge of Tengger Desert.</title>
        <authorList>
            <person name="Zhang G."/>
        </authorList>
    </citation>
    <scope>NUCLEOTIDE SEQUENCE [LARGE SCALE GENOMIC DNA]</scope>
    <source>
        <strain evidence="4 5">CCM 7311</strain>
    </source>
</reference>
<dbReference type="InterPro" id="IPR050153">
    <property type="entry name" value="Metal_Ion_Import_ABC"/>
</dbReference>
<keyword evidence="4" id="KW-0547">Nucleotide-binding</keyword>
<dbReference type="SUPFAM" id="SSF52540">
    <property type="entry name" value="P-loop containing nucleoside triphosphate hydrolases"/>
    <property type="match status" value="1"/>
</dbReference>
<dbReference type="PANTHER" id="PTHR42734:SF5">
    <property type="entry name" value="IRON TRANSPORT SYSTEM ATP-BINDING PROTEIN HI_0361-RELATED"/>
    <property type="match status" value="1"/>
</dbReference>
<evidence type="ECO:0000256" key="1">
    <source>
        <dbReference type="ARBA" id="ARBA00005417"/>
    </source>
</evidence>
<feature type="non-terminal residue" evidence="4">
    <location>
        <position position="54"/>
    </location>
</feature>
<feature type="domain" description="ABC transporter" evidence="3">
    <location>
        <begin position="21"/>
        <end position="53"/>
    </location>
</feature>
<dbReference type="Gene3D" id="3.40.50.300">
    <property type="entry name" value="P-loop containing nucleotide triphosphate hydrolases"/>
    <property type="match status" value="1"/>
</dbReference>
<dbReference type="GO" id="GO:0005524">
    <property type="term" value="F:ATP binding"/>
    <property type="evidence" value="ECO:0007669"/>
    <property type="project" value="UniProtKB-KW"/>
</dbReference>
<evidence type="ECO:0000313" key="4">
    <source>
        <dbReference type="EMBL" id="MBW7457252.1"/>
    </source>
</evidence>
<dbReference type="Proteomes" id="UP001519887">
    <property type="component" value="Unassembled WGS sequence"/>
</dbReference>